<dbReference type="EMBL" id="JAHRIP010068076">
    <property type="protein sequence ID" value="MEQ2308015.1"/>
    <property type="molecule type" value="Genomic_DNA"/>
</dbReference>
<keyword evidence="2" id="KW-1185">Reference proteome</keyword>
<proteinExistence type="predicted"/>
<reference evidence="1 2" key="1">
    <citation type="submission" date="2021-06" db="EMBL/GenBank/DDBJ databases">
        <authorList>
            <person name="Palmer J.M."/>
        </authorList>
    </citation>
    <scope>NUCLEOTIDE SEQUENCE [LARGE SCALE GENOMIC DNA]</scope>
    <source>
        <strain evidence="1 2">AS_MEX2019</strain>
        <tissue evidence="1">Muscle</tissue>
    </source>
</reference>
<sequence length="137" mass="15837">MKIEEKNRIETISKLLDEARLIKNEEQLEIFKQNLKKAVTQAYEEETEDKYRLAAAVEHFNDKIDEVNPSLQVLKQASKTNPSAKQMVNIAEHLMSKARTFFVLRMKAFAEGATDTEKNMNDILNVFDPQQDLHAEL</sequence>
<dbReference type="Proteomes" id="UP001469553">
    <property type="component" value="Unassembled WGS sequence"/>
</dbReference>
<organism evidence="1 2">
    <name type="scientific">Ameca splendens</name>
    <dbReference type="NCBI Taxonomy" id="208324"/>
    <lineage>
        <taxon>Eukaryota</taxon>
        <taxon>Metazoa</taxon>
        <taxon>Chordata</taxon>
        <taxon>Craniata</taxon>
        <taxon>Vertebrata</taxon>
        <taxon>Euteleostomi</taxon>
        <taxon>Actinopterygii</taxon>
        <taxon>Neopterygii</taxon>
        <taxon>Teleostei</taxon>
        <taxon>Neoteleostei</taxon>
        <taxon>Acanthomorphata</taxon>
        <taxon>Ovalentaria</taxon>
        <taxon>Atherinomorphae</taxon>
        <taxon>Cyprinodontiformes</taxon>
        <taxon>Goodeidae</taxon>
        <taxon>Ameca</taxon>
    </lineage>
</organism>
<evidence type="ECO:0000313" key="1">
    <source>
        <dbReference type="EMBL" id="MEQ2308015.1"/>
    </source>
</evidence>
<protein>
    <submittedName>
        <fullName evidence="1">Uncharacterized protein</fullName>
    </submittedName>
</protein>
<evidence type="ECO:0000313" key="2">
    <source>
        <dbReference type="Proteomes" id="UP001469553"/>
    </source>
</evidence>
<comment type="caution">
    <text evidence="1">The sequence shown here is derived from an EMBL/GenBank/DDBJ whole genome shotgun (WGS) entry which is preliminary data.</text>
</comment>
<accession>A0ABV0ZQZ0</accession>
<gene>
    <name evidence="1" type="ORF">AMECASPLE_023931</name>
</gene>
<name>A0ABV0ZQZ0_9TELE</name>